<protein>
    <submittedName>
        <fullName evidence="1">Uncharacterized protein</fullName>
    </submittedName>
</protein>
<reference evidence="2" key="1">
    <citation type="submission" date="2017-01" db="EMBL/GenBank/DDBJ databases">
        <title>Genome Analysis of Deinococcus marmoris KOPRI26562.</title>
        <authorList>
            <person name="Kim J.H."/>
            <person name="Oh H.-M."/>
        </authorList>
    </citation>
    <scope>NUCLEOTIDE SEQUENCE [LARGE SCALE GENOMIC DNA]</scope>
    <source>
        <strain evidence="2">PAMC 26633</strain>
    </source>
</reference>
<evidence type="ECO:0000313" key="1">
    <source>
        <dbReference type="EMBL" id="OXC78763.1"/>
    </source>
</evidence>
<dbReference type="AlphaFoldDB" id="A0A226X5Y2"/>
<accession>A0A226X5Y2</accession>
<comment type="caution">
    <text evidence="1">The sequence shown here is derived from an EMBL/GenBank/DDBJ whole genome shotgun (WGS) entry which is preliminary data.</text>
</comment>
<gene>
    <name evidence="1" type="ORF">BSU04_10190</name>
</gene>
<organism evidence="1 2">
    <name type="scientific">Caballeronia sordidicola</name>
    <name type="common">Burkholderia sordidicola</name>
    <dbReference type="NCBI Taxonomy" id="196367"/>
    <lineage>
        <taxon>Bacteria</taxon>
        <taxon>Pseudomonadati</taxon>
        <taxon>Pseudomonadota</taxon>
        <taxon>Betaproteobacteria</taxon>
        <taxon>Burkholderiales</taxon>
        <taxon>Burkholderiaceae</taxon>
        <taxon>Caballeronia</taxon>
    </lineage>
</organism>
<proteinExistence type="predicted"/>
<dbReference type="Proteomes" id="UP000214720">
    <property type="component" value="Unassembled WGS sequence"/>
</dbReference>
<sequence>MSPLLDDLTAAPFYCGHTSTAPHPSLHRQNAFSFITLR</sequence>
<evidence type="ECO:0000313" key="2">
    <source>
        <dbReference type="Proteomes" id="UP000214720"/>
    </source>
</evidence>
<name>A0A226X5Y2_CABSO</name>
<dbReference type="EMBL" id="MTHB01000052">
    <property type="protein sequence ID" value="OXC78763.1"/>
    <property type="molecule type" value="Genomic_DNA"/>
</dbReference>